<keyword evidence="3" id="KW-1185">Reference proteome</keyword>
<reference evidence="2 3" key="1">
    <citation type="journal article" date="2023" name="J. Hered.">
        <title>Chromosome-level genome of the wood stork (Mycteria americana) provides insight into avian chromosome evolution.</title>
        <authorList>
            <person name="Flamio R. Jr."/>
            <person name="Ramstad K.M."/>
        </authorList>
    </citation>
    <scope>NUCLEOTIDE SEQUENCE [LARGE SCALE GENOMIC DNA]</scope>
    <source>
        <strain evidence="2">JAX WOST 10</strain>
    </source>
</reference>
<proteinExistence type="predicted"/>
<name>A0AAN7S530_MYCAM</name>
<accession>A0AAN7S530</accession>
<feature type="compositionally biased region" description="Basic and acidic residues" evidence="1">
    <location>
        <begin position="270"/>
        <end position="285"/>
    </location>
</feature>
<dbReference type="Proteomes" id="UP001333110">
    <property type="component" value="Unassembled WGS sequence"/>
</dbReference>
<gene>
    <name evidence="2" type="ORF">QYF61_000884</name>
</gene>
<evidence type="ECO:0000256" key="1">
    <source>
        <dbReference type="SAM" id="MobiDB-lite"/>
    </source>
</evidence>
<sequence>MKRDKQWMKWLASSRNRKKVSLPPLSWLWRDCPGRSSNSKRIGPTFHLYGPVSQLLGVRVPLLKRGYKGYTPWGTLWFSLCDHGEDMRKHGYVSCKEKQSPKGVLPGKLLLRFPADNFPDRVEGLILLLILMEELLTCMYKKWVMNTMTRTRGALPPARWRKGTTKFTGLCGFDGLAHQTHRSGSARGQGGENRTKSSWAESCVVSRVTTMTQRNSLASNFINWRIPQTDKLNDLTSLTNEQRRFGNGAIFRATRSQTCIYILEEQRKREARKGKEREEERERKSITTLGSRNDDDRRGNPPVVGTRAVPWRACLL</sequence>
<evidence type="ECO:0000313" key="2">
    <source>
        <dbReference type="EMBL" id="KAK4828827.1"/>
    </source>
</evidence>
<dbReference type="AlphaFoldDB" id="A0AAN7S530"/>
<protein>
    <submittedName>
        <fullName evidence="2">Uncharacterized protein</fullName>
    </submittedName>
</protein>
<organism evidence="2 3">
    <name type="scientific">Mycteria americana</name>
    <name type="common">Wood stork</name>
    <dbReference type="NCBI Taxonomy" id="33587"/>
    <lineage>
        <taxon>Eukaryota</taxon>
        <taxon>Metazoa</taxon>
        <taxon>Chordata</taxon>
        <taxon>Craniata</taxon>
        <taxon>Vertebrata</taxon>
        <taxon>Euteleostomi</taxon>
        <taxon>Archelosauria</taxon>
        <taxon>Archosauria</taxon>
        <taxon>Dinosauria</taxon>
        <taxon>Saurischia</taxon>
        <taxon>Theropoda</taxon>
        <taxon>Coelurosauria</taxon>
        <taxon>Aves</taxon>
        <taxon>Neognathae</taxon>
        <taxon>Neoaves</taxon>
        <taxon>Aequornithes</taxon>
        <taxon>Ciconiiformes</taxon>
        <taxon>Ciconiidae</taxon>
        <taxon>Mycteria</taxon>
    </lineage>
</organism>
<dbReference type="EMBL" id="JAUNZN010000001">
    <property type="protein sequence ID" value="KAK4828827.1"/>
    <property type="molecule type" value="Genomic_DNA"/>
</dbReference>
<feature type="region of interest" description="Disordered" evidence="1">
    <location>
        <begin position="270"/>
        <end position="304"/>
    </location>
</feature>
<evidence type="ECO:0000313" key="3">
    <source>
        <dbReference type="Proteomes" id="UP001333110"/>
    </source>
</evidence>
<comment type="caution">
    <text evidence="2">The sequence shown here is derived from an EMBL/GenBank/DDBJ whole genome shotgun (WGS) entry which is preliminary data.</text>
</comment>